<dbReference type="PATRIC" id="fig|1218508.4.peg.543"/>
<dbReference type="SUPFAM" id="SSF52540">
    <property type="entry name" value="P-loop containing nucleoside triphosphate hydrolases"/>
    <property type="match status" value="1"/>
</dbReference>
<evidence type="ECO:0000313" key="7">
    <source>
        <dbReference type="Proteomes" id="UP000033695"/>
    </source>
</evidence>
<evidence type="ECO:0000256" key="4">
    <source>
        <dbReference type="ARBA" id="ARBA00022840"/>
    </source>
</evidence>
<dbReference type="GO" id="GO:0016887">
    <property type="term" value="F:ATP hydrolysis activity"/>
    <property type="evidence" value="ECO:0007669"/>
    <property type="project" value="InterPro"/>
</dbReference>
<dbReference type="PANTHER" id="PTHR43335">
    <property type="entry name" value="ABC TRANSPORTER, ATP-BINDING PROTEIN"/>
    <property type="match status" value="1"/>
</dbReference>
<evidence type="ECO:0000256" key="1">
    <source>
        <dbReference type="ARBA" id="ARBA00005417"/>
    </source>
</evidence>
<comment type="caution">
    <text evidence="6">The sequence shown here is derived from an EMBL/GenBank/DDBJ whole genome shotgun (WGS) entry which is preliminary data.</text>
</comment>
<comment type="similarity">
    <text evidence="1">Belongs to the ABC transporter superfamily.</text>
</comment>
<dbReference type="RefSeq" id="WP_232297074.1">
    <property type="nucleotide sequence ID" value="NZ_JAAEEA010000002.1"/>
</dbReference>
<evidence type="ECO:0000259" key="5">
    <source>
        <dbReference type="PROSITE" id="PS50893"/>
    </source>
</evidence>
<sequence length="242" mass="26845">MKMAVDLRRWTYMTQNILETKELSKTYRRKQALKSVSIHVPKNKVYCLIGPNGAGKTTIMKIISGMITATSGSVEINGHPWSRQDLLTIGSLIENAPLYGNLSAQDNLRVITTMLGLPESRISEVLKAVNLADVGSQPAKNYSLGMKQRLGIALALINHPQLLILDEPTNGLDPLGIQELRQIISDFKDQGITIIISSHILSEVEHLADYIAFINHGELKLEQAYDKTTDLEALFNQVVQEV</sequence>
<dbReference type="HOGENOM" id="CLU_000604_1_2_9"/>
<dbReference type="InterPro" id="IPR017871">
    <property type="entry name" value="ABC_transporter-like_CS"/>
</dbReference>
<dbReference type="GO" id="GO:0005524">
    <property type="term" value="F:ATP binding"/>
    <property type="evidence" value="ECO:0007669"/>
    <property type="project" value="UniProtKB-KW"/>
</dbReference>
<protein>
    <submittedName>
        <fullName evidence="6">ABC superfamily ATP binding cassette transporter ABC protein</fullName>
    </submittedName>
</protein>
<dbReference type="STRING" id="1218508.JG29_05310"/>
<accession>A0A0F4KSQ5</accession>
<reference evidence="6 7" key="1">
    <citation type="submission" date="2014-12" db="EMBL/GenBank/DDBJ databases">
        <title>Comparative genomics of the lactic acid bacteria isolated from the honey bee gut.</title>
        <authorList>
            <person name="Ellegaard K.M."/>
            <person name="Tamarit D."/>
            <person name="Javelind E."/>
            <person name="Olofsson T."/>
            <person name="Andersson S.G."/>
            <person name="Vasquez A."/>
        </authorList>
    </citation>
    <scope>NUCLEOTIDE SEQUENCE [LARGE SCALE GENOMIC DNA]</scope>
    <source>
        <strain evidence="6 7">Hon2</strain>
    </source>
</reference>
<dbReference type="PROSITE" id="PS00211">
    <property type="entry name" value="ABC_TRANSPORTER_1"/>
    <property type="match status" value="1"/>
</dbReference>
<keyword evidence="2" id="KW-0813">Transport</keyword>
<dbReference type="InterPro" id="IPR027417">
    <property type="entry name" value="P-loop_NTPase"/>
</dbReference>
<dbReference type="InterPro" id="IPR022501">
    <property type="entry name" value="ABC_Gallidermin_ATP-bd"/>
</dbReference>
<keyword evidence="7" id="KW-1185">Reference proteome</keyword>
<keyword evidence="3" id="KW-0547">Nucleotide-binding</keyword>
<dbReference type="PANTHER" id="PTHR43335:SF4">
    <property type="entry name" value="ABC TRANSPORTER, ATP-BINDING PROTEIN"/>
    <property type="match status" value="1"/>
</dbReference>
<dbReference type="SMART" id="SM00382">
    <property type="entry name" value="AAA"/>
    <property type="match status" value="1"/>
</dbReference>
<evidence type="ECO:0000256" key="3">
    <source>
        <dbReference type="ARBA" id="ARBA00022741"/>
    </source>
</evidence>
<dbReference type="InterPro" id="IPR003593">
    <property type="entry name" value="AAA+_ATPase"/>
</dbReference>
<gene>
    <name evidence="6" type="ORF">JG29_05310</name>
</gene>
<dbReference type="NCBIfam" id="TIGR03740">
    <property type="entry name" value="galliderm_ABC"/>
    <property type="match status" value="1"/>
</dbReference>
<name>A0A0F4KSQ5_9LACO</name>
<dbReference type="AlphaFoldDB" id="A0A0F4KSQ5"/>
<dbReference type="PROSITE" id="PS50893">
    <property type="entry name" value="ABC_TRANSPORTER_2"/>
    <property type="match status" value="1"/>
</dbReference>
<organism evidence="6 7">
    <name type="scientific">Bombilactobacillus mellis</name>
    <dbReference type="NCBI Taxonomy" id="1218508"/>
    <lineage>
        <taxon>Bacteria</taxon>
        <taxon>Bacillati</taxon>
        <taxon>Bacillota</taxon>
        <taxon>Bacilli</taxon>
        <taxon>Lactobacillales</taxon>
        <taxon>Lactobacillaceae</taxon>
        <taxon>Bombilactobacillus</taxon>
    </lineage>
</organism>
<dbReference type="EMBL" id="JXBZ01000005">
    <property type="protein sequence ID" value="KJY49088.1"/>
    <property type="molecule type" value="Genomic_DNA"/>
</dbReference>
<dbReference type="Pfam" id="PF00005">
    <property type="entry name" value="ABC_tran"/>
    <property type="match status" value="1"/>
</dbReference>
<proteinExistence type="inferred from homology"/>
<feature type="domain" description="ABC transporter" evidence="5">
    <location>
        <begin position="18"/>
        <end position="241"/>
    </location>
</feature>
<evidence type="ECO:0000256" key="2">
    <source>
        <dbReference type="ARBA" id="ARBA00022448"/>
    </source>
</evidence>
<evidence type="ECO:0000313" key="6">
    <source>
        <dbReference type="EMBL" id="KJY49088.1"/>
    </source>
</evidence>
<dbReference type="InterPro" id="IPR003439">
    <property type="entry name" value="ABC_transporter-like_ATP-bd"/>
</dbReference>
<keyword evidence="4" id="KW-0067">ATP-binding</keyword>
<dbReference type="Gene3D" id="3.40.50.300">
    <property type="entry name" value="P-loop containing nucleotide triphosphate hydrolases"/>
    <property type="match status" value="1"/>
</dbReference>
<dbReference type="Proteomes" id="UP000033695">
    <property type="component" value="Unassembled WGS sequence"/>
</dbReference>